<dbReference type="KEGG" id="bany:112053499"/>
<evidence type="ECO:0000256" key="3">
    <source>
        <dbReference type="SAM" id="SignalP"/>
    </source>
</evidence>
<dbReference type="OrthoDB" id="7429417at2759"/>
<dbReference type="AlphaFoldDB" id="A0A6J1NLR7"/>
<dbReference type="RefSeq" id="XP_023948705.2">
    <property type="nucleotide sequence ID" value="XM_024092937.2"/>
</dbReference>
<feature type="region of interest" description="Disordered" evidence="1">
    <location>
        <begin position="127"/>
        <end position="162"/>
    </location>
</feature>
<protein>
    <submittedName>
        <fullName evidence="5">Uncharacterized protein LOC112053499 isoform X1</fullName>
    </submittedName>
</protein>
<keyword evidence="2" id="KW-0472">Membrane</keyword>
<evidence type="ECO:0000256" key="2">
    <source>
        <dbReference type="SAM" id="Phobius"/>
    </source>
</evidence>
<organism evidence="4 5">
    <name type="scientific">Bicyclus anynana</name>
    <name type="common">Squinting bush brown butterfly</name>
    <dbReference type="NCBI Taxonomy" id="110368"/>
    <lineage>
        <taxon>Eukaryota</taxon>
        <taxon>Metazoa</taxon>
        <taxon>Ecdysozoa</taxon>
        <taxon>Arthropoda</taxon>
        <taxon>Hexapoda</taxon>
        <taxon>Insecta</taxon>
        <taxon>Pterygota</taxon>
        <taxon>Neoptera</taxon>
        <taxon>Endopterygota</taxon>
        <taxon>Lepidoptera</taxon>
        <taxon>Glossata</taxon>
        <taxon>Ditrysia</taxon>
        <taxon>Papilionoidea</taxon>
        <taxon>Nymphalidae</taxon>
        <taxon>Satyrinae</taxon>
        <taxon>Satyrini</taxon>
        <taxon>Mycalesina</taxon>
        <taxon>Bicyclus</taxon>
    </lineage>
</organism>
<dbReference type="Proteomes" id="UP001652582">
    <property type="component" value="Chromosome 18"/>
</dbReference>
<dbReference type="GeneID" id="112053499"/>
<feature type="compositionally biased region" description="Basic residues" evidence="1">
    <location>
        <begin position="150"/>
        <end position="162"/>
    </location>
</feature>
<feature type="transmembrane region" description="Helical" evidence="2">
    <location>
        <begin position="318"/>
        <end position="340"/>
    </location>
</feature>
<gene>
    <name evidence="5" type="primary">LOC112053499</name>
</gene>
<evidence type="ECO:0000313" key="4">
    <source>
        <dbReference type="Proteomes" id="UP001652582"/>
    </source>
</evidence>
<sequence length="441" mass="49831">MADKKVFIFLILYFNFANAQSDSLLERSYEYVVNFSRNVAPSILSILDCFGENGDAWTCAREKAGKLFDSWDKEVQQQRMMWAEAADAEVVTSGRSFEELPSKLGREVELSLAAVTDLVENGMARALSRKKHHDSGGIDSITISTGGGEKKKKMKKKKQKPAKIHLIQPVMMPLKKMEDKGPKRVQSWVIGDSQGFKSDLEDYSSQMDNHNSKKGYRSDVEVAEKTVSNIVKHKGYSSDIEVPNRSGKDSLDSDDRKGVIGNRVRTGRGILTQMWDIGEKALDAVAEHAIDSENAENGLVDRSSIAEQRGKKKKKKKAILKLLILGAVLKAKIGTLLQILSFKLQVKFFIIALIGLGINLARFWVELKNKHNQQPQKVIYYEHAQHQHHYEHEEEPGWGPWSRSIEPEEVEAELDENINSPYRAHQKKTQVYPTRPLLTLS</sequence>
<feature type="chain" id="PRO_5046571398" evidence="3">
    <location>
        <begin position="20"/>
        <end position="441"/>
    </location>
</feature>
<evidence type="ECO:0000313" key="5">
    <source>
        <dbReference type="RefSeq" id="XP_023948705.2"/>
    </source>
</evidence>
<accession>A0A6J1NLR7</accession>
<evidence type="ECO:0000256" key="1">
    <source>
        <dbReference type="SAM" id="MobiDB-lite"/>
    </source>
</evidence>
<reference evidence="5" key="1">
    <citation type="submission" date="2025-08" db="UniProtKB">
        <authorList>
            <consortium name="RefSeq"/>
        </authorList>
    </citation>
    <scope>IDENTIFICATION</scope>
</reference>
<feature type="signal peptide" evidence="3">
    <location>
        <begin position="1"/>
        <end position="19"/>
    </location>
</feature>
<proteinExistence type="predicted"/>
<keyword evidence="2" id="KW-1133">Transmembrane helix</keyword>
<keyword evidence="4" id="KW-1185">Reference proteome</keyword>
<keyword evidence="2" id="KW-0812">Transmembrane</keyword>
<feature type="region of interest" description="Disordered" evidence="1">
    <location>
        <begin position="417"/>
        <end position="441"/>
    </location>
</feature>
<feature type="transmembrane region" description="Helical" evidence="2">
    <location>
        <begin position="346"/>
        <end position="365"/>
    </location>
</feature>
<name>A0A6J1NLR7_BICAN</name>
<keyword evidence="3" id="KW-0732">Signal</keyword>